<organism evidence="1">
    <name type="scientific">Myoviridae sp. ctdv95</name>
    <dbReference type="NCBI Taxonomy" id="2825143"/>
    <lineage>
        <taxon>Viruses</taxon>
        <taxon>Duplodnaviria</taxon>
        <taxon>Heunggongvirae</taxon>
        <taxon>Uroviricota</taxon>
        <taxon>Caudoviricetes</taxon>
    </lineage>
</organism>
<sequence length="87" mass="10310">MKPKKYPYSGRKKRQERPADVKIPALVIFPNVSFRKELLKHIYTVTKNHDNSTIIYFRIPKIFGAYEEQKAKVNLSYEKTLKILNNL</sequence>
<evidence type="ECO:0000313" key="1">
    <source>
        <dbReference type="EMBL" id="DAE16113.1"/>
    </source>
</evidence>
<reference evidence="1" key="1">
    <citation type="journal article" date="2021" name="Proc. Natl. Acad. Sci. U.S.A.">
        <title>A Catalog of Tens of Thousands of Viruses from Human Metagenomes Reveals Hidden Associations with Chronic Diseases.</title>
        <authorList>
            <person name="Tisza M.J."/>
            <person name="Buck C.B."/>
        </authorList>
    </citation>
    <scope>NUCLEOTIDE SEQUENCE</scope>
    <source>
        <strain evidence="1">Ctdv95</strain>
    </source>
</reference>
<accession>A0A8S5QBC4</accession>
<protein>
    <submittedName>
        <fullName evidence="1">Uncharacterized protein</fullName>
    </submittedName>
</protein>
<name>A0A8S5QBC4_9CAUD</name>
<dbReference type="EMBL" id="BK015616">
    <property type="protein sequence ID" value="DAE16113.1"/>
    <property type="molecule type" value="Genomic_DNA"/>
</dbReference>
<proteinExistence type="predicted"/>